<reference evidence="1 2" key="1">
    <citation type="submission" date="2014-04" db="EMBL/GenBank/DDBJ databases">
        <title>Genome assembly of Hyalangium minutum DSM 14724.</title>
        <authorList>
            <person name="Sharma G."/>
            <person name="Subramanian S."/>
        </authorList>
    </citation>
    <scope>NUCLEOTIDE SEQUENCE [LARGE SCALE GENOMIC DNA]</scope>
    <source>
        <strain evidence="1 2">DSM 14724</strain>
    </source>
</reference>
<dbReference type="AlphaFoldDB" id="A0A085VSU9"/>
<proteinExistence type="predicted"/>
<dbReference type="Proteomes" id="UP000028725">
    <property type="component" value="Unassembled WGS sequence"/>
</dbReference>
<evidence type="ECO:0000313" key="2">
    <source>
        <dbReference type="Proteomes" id="UP000028725"/>
    </source>
</evidence>
<dbReference type="EMBL" id="JMCB01000036">
    <property type="protein sequence ID" value="KFE58512.1"/>
    <property type="molecule type" value="Genomic_DNA"/>
</dbReference>
<keyword evidence="2" id="KW-1185">Reference proteome</keyword>
<dbReference type="STRING" id="394096.DB31_6262"/>
<evidence type="ECO:0000313" key="1">
    <source>
        <dbReference type="EMBL" id="KFE58512.1"/>
    </source>
</evidence>
<dbReference type="OrthoDB" id="5526645at2"/>
<sequence>MSNTNPKSPFQPRTEARILLPKELTEDQLKAGTRATGFLRELAEAPFSPAKGSRAHGYLPLIEKKRLNPTVLIDGRRGSGKSALLVTLLNLYNKAATNKVKTLRDFRPESWDIEPGYPIVPVGLVDLEPLPETTNLLLHLVGHLERVVAALEGGEDVALPSSSAPWQGEEAQEKPSRKKWREFVRVTTLGWDGPDIRKTRLDPEAYALEAEHGERHRMRMAGAFRDFLDALADDYRRWRRWDKGHYPLFLLAIDDADMNPRRTPELLSLVRKIHHPRLAFLMTGDSTLFEDSLLLDLSRRERIPEQSLPQTLRNLPRAIYDKVIPPPQRCELPPISVRRRLSFPRSEPIQEQLKQFKMPGGTGLLDSKLLLEGSLGLAQVLPDRLRDLVSLKSTLNELLTSSGTEFPRTARALMKLWELAVEASERSGSDRALLRNLIWLEETETGEAALHVDAQKFNTELETQFLPWSIGEDFLISLGYPTRLRMYMPEWNPETRGIDEMAWLSDGLVVAYGLANDFARTAAPHGHSTGPTISSREVERALTRIRWKRIPTKEPESRETLFSAFPAMSSLVARTQSSGSEARIDDLAAAFMVHWPLPDWGTHQELTQFIQAWRQELEDAPTPTSWPAPPTHRPDDFAWLFLRLAIHVSRRQPVESVHLGEKQSWTWLERELGALREMTGTARDNAISTWVQHLGLLAAPESGLSLLFSDGLINCLEGIFSASWNDITNGLRWERRRRLQEALSQTPLYNSSTIGPGELETLLRKLDDAFETHPFIQRIQREFRAPSGLREPEVHNLLKELRSVRTPFASLATYFTNFRQGLLALSPLWLLKTLSEKVRLAPKPPEAAQVLSLLWKTWTHERDRRDLEPKLQLREGRVVLQETPFIERFRKSVDESFTKARWRDSAITENLYLAFTQVRQTGAGLVAGVPNDAEPFLRVAHDLAMEQPDAAASPSPAPRWWHLLKGSWKKSEFWVFPTIAWRTLWEWEVLEESWLSGHAQPNMNRELPVSDQLVPRALWLIEGSLMCFHRAYLAPPISEPFSQDRWVQQVESLHTLLKALPTQEPRTKELRDWAARLPLLAAPESGLPVTFADLILTQWDRNFGIDTQALQAHRLARLTDSGHSPEHARQMLNEIDAAFQEPRHPWLVHMGLANSEK</sequence>
<name>A0A085VSU9_9BACT</name>
<gene>
    <name evidence="1" type="ORF">DB31_6262</name>
</gene>
<protein>
    <submittedName>
        <fullName evidence="1">Uncharacterized protein</fullName>
    </submittedName>
</protein>
<comment type="caution">
    <text evidence="1">The sequence shown here is derived from an EMBL/GenBank/DDBJ whole genome shotgun (WGS) entry which is preliminary data.</text>
</comment>
<organism evidence="1 2">
    <name type="scientific">Hyalangium minutum</name>
    <dbReference type="NCBI Taxonomy" id="394096"/>
    <lineage>
        <taxon>Bacteria</taxon>
        <taxon>Pseudomonadati</taxon>
        <taxon>Myxococcota</taxon>
        <taxon>Myxococcia</taxon>
        <taxon>Myxococcales</taxon>
        <taxon>Cystobacterineae</taxon>
        <taxon>Archangiaceae</taxon>
        <taxon>Hyalangium</taxon>
    </lineage>
</organism>
<accession>A0A085VSU9</accession>
<dbReference type="RefSeq" id="WP_044199992.1">
    <property type="nucleotide sequence ID" value="NZ_JMCB01000036.1"/>
</dbReference>